<dbReference type="EMBL" id="MIGZ01000189">
    <property type="protein sequence ID" value="ODQ85322.1"/>
    <property type="molecule type" value="Genomic_DNA"/>
</dbReference>
<protein>
    <submittedName>
        <fullName evidence="1">Uncharacterized protein</fullName>
    </submittedName>
</protein>
<sequence length="159" mass="17918">MYLVKPNYSLQWTTIAGYSPEKIVEMGGNLEAIPDWKVADNPATAIDVAVALRYGIPVRDGIVVDAIYILDQHRADELRRLHENVVKSHDHPTIKATDDFIDKYLAPGWKQRGEELAQDIAEGNQRSVREAEAKAKRDLEAPMKEELIEHWTSLGGFVP</sequence>
<evidence type="ECO:0000313" key="2">
    <source>
        <dbReference type="Proteomes" id="UP000094243"/>
    </source>
</evidence>
<comment type="caution">
    <text evidence="1">The sequence shown here is derived from an EMBL/GenBank/DDBJ whole genome shotgun (WGS) entry which is preliminary data.</text>
</comment>
<accession>A0A1E3R7H9</accession>
<evidence type="ECO:0000313" key="1">
    <source>
        <dbReference type="EMBL" id="ODQ85322.1"/>
    </source>
</evidence>
<organism evidence="1 2">
    <name type="scientific">Mycolicibacterium holsaticum</name>
    <dbReference type="NCBI Taxonomy" id="152142"/>
    <lineage>
        <taxon>Bacteria</taxon>
        <taxon>Bacillati</taxon>
        <taxon>Actinomycetota</taxon>
        <taxon>Actinomycetes</taxon>
        <taxon>Mycobacteriales</taxon>
        <taxon>Mycobacteriaceae</taxon>
        <taxon>Mycolicibacterium</taxon>
    </lineage>
</organism>
<dbReference type="AlphaFoldDB" id="A0A1E3R7H9"/>
<gene>
    <name evidence="1" type="ORF">BHQ17_23680</name>
</gene>
<reference evidence="2" key="1">
    <citation type="submission" date="2016-09" db="EMBL/GenBank/DDBJ databases">
        <authorList>
            <person name="Greninger A.L."/>
            <person name="Jerome K.R."/>
            <person name="Mcnair B."/>
            <person name="Wallis C."/>
            <person name="Fang F."/>
        </authorList>
    </citation>
    <scope>NUCLEOTIDE SEQUENCE [LARGE SCALE GENOMIC DNA]</scope>
    <source>
        <strain evidence="2">M7</strain>
    </source>
</reference>
<name>A0A1E3R7H9_9MYCO</name>
<proteinExistence type="predicted"/>
<dbReference type="Proteomes" id="UP000094243">
    <property type="component" value="Unassembled WGS sequence"/>
</dbReference>
<keyword evidence="2" id="KW-1185">Reference proteome</keyword>